<accession>A0ABY1QM06</accession>
<gene>
    <name evidence="1" type="ORF">SAMN06295970_117118</name>
</gene>
<keyword evidence="2" id="KW-1185">Reference proteome</keyword>
<evidence type="ECO:0000313" key="1">
    <source>
        <dbReference type="EMBL" id="SMP72047.1"/>
    </source>
</evidence>
<reference evidence="1 2" key="1">
    <citation type="submission" date="2017-05" db="EMBL/GenBank/DDBJ databases">
        <authorList>
            <person name="Varghese N."/>
            <person name="Submissions S."/>
        </authorList>
    </citation>
    <scope>NUCLEOTIDE SEQUENCE [LARGE SCALE GENOMIC DNA]</scope>
    <source>
        <strain evidence="1 2">DSM 26001</strain>
    </source>
</reference>
<proteinExistence type="predicted"/>
<comment type="caution">
    <text evidence="1">The sequence shown here is derived from an EMBL/GenBank/DDBJ whole genome shotgun (WGS) entry which is preliminary data.</text>
</comment>
<sequence length="103" mass="11692">MSLRTLSNCILFAVVLLFRRRASDDRRRKKGVPSMRKNGEYLVLRKSDWGPFPHVMHGRMGNDGKIRVVSYKPVSPRKRALPPPLFAGKVVWGDVRKKPGGHG</sequence>
<evidence type="ECO:0000313" key="2">
    <source>
        <dbReference type="Proteomes" id="UP001158049"/>
    </source>
</evidence>
<name>A0ABY1QM06_9BURK</name>
<organism evidence="1 2">
    <name type="scientific">Noviherbaspirillum suwonense</name>
    <dbReference type="NCBI Taxonomy" id="1224511"/>
    <lineage>
        <taxon>Bacteria</taxon>
        <taxon>Pseudomonadati</taxon>
        <taxon>Pseudomonadota</taxon>
        <taxon>Betaproteobacteria</taxon>
        <taxon>Burkholderiales</taxon>
        <taxon>Oxalobacteraceae</taxon>
        <taxon>Noviherbaspirillum</taxon>
    </lineage>
</organism>
<dbReference type="Proteomes" id="UP001158049">
    <property type="component" value="Unassembled WGS sequence"/>
</dbReference>
<dbReference type="EMBL" id="FXUL01000017">
    <property type="protein sequence ID" value="SMP72047.1"/>
    <property type="molecule type" value="Genomic_DNA"/>
</dbReference>
<protein>
    <submittedName>
        <fullName evidence="1">Uncharacterized protein</fullName>
    </submittedName>
</protein>
<dbReference type="RefSeq" id="WP_283444017.1">
    <property type="nucleotide sequence ID" value="NZ_FXUL01000017.1"/>
</dbReference>